<dbReference type="PANTHER" id="PTHR43857:SF1">
    <property type="entry name" value="YJGH FAMILY PROTEIN"/>
    <property type="match status" value="1"/>
</dbReference>
<protein>
    <submittedName>
        <fullName evidence="1">RidA family protein</fullName>
    </submittedName>
</protein>
<dbReference type="InterPro" id="IPR035959">
    <property type="entry name" value="RutC-like_sf"/>
</dbReference>
<organism evidence="1">
    <name type="scientific">Bosea sp. NBC_00436</name>
    <dbReference type="NCBI Taxonomy" id="2969620"/>
    <lineage>
        <taxon>Bacteria</taxon>
        <taxon>Pseudomonadati</taxon>
        <taxon>Pseudomonadota</taxon>
        <taxon>Alphaproteobacteria</taxon>
        <taxon>Hyphomicrobiales</taxon>
        <taxon>Boseaceae</taxon>
        <taxon>Bosea</taxon>
    </lineage>
</organism>
<dbReference type="Pfam" id="PF01042">
    <property type="entry name" value="Ribonuc_L-PSP"/>
    <property type="match status" value="1"/>
</dbReference>
<name>A0A9E7ZUB4_9HYPH</name>
<reference evidence="1" key="1">
    <citation type="submission" date="2022-08" db="EMBL/GenBank/DDBJ databases">
        <title>Complete Genome Sequences of 2 Bosea sp. soil isolates.</title>
        <authorList>
            <person name="Alvarez Arevalo M."/>
            <person name="Sterndorff E.B."/>
            <person name="Faurdal D."/>
            <person name="Joergensen T.S."/>
            <person name="Weber T."/>
        </authorList>
    </citation>
    <scope>NUCLEOTIDE SEQUENCE</scope>
    <source>
        <strain evidence="1">NBC_00436</strain>
    </source>
</reference>
<dbReference type="CDD" id="cd06154">
    <property type="entry name" value="YjgF_YER057c_UK114_like_6"/>
    <property type="match status" value="1"/>
</dbReference>
<accession>A0A9E7ZUB4</accession>
<dbReference type="PANTHER" id="PTHR43857">
    <property type="entry name" value="BLR7761 PROTEIN"/>
    <property type="match status" value="1"/>
</dbReference>
<dbReference type="Gene3D" id="3.30.1330.40">
    <property type="entry name" value="RutC-like"/>
    <property type="match status" value="1"/>
</dbReference>
<proteinExistence type="predicted"/>
<dbReference type="EMBL" id="CP102774">
    <property type="protein sequence ID" value="UZF84939.1"/>
    <property type="molecule type" value="Genomic_DNA"/>
</dbReference>
<sequence length="128" mass="14207">MRRLLSTGSPFERNFGYSRAVIDGDLVFVSGTTGYDYTTMVLPEDPAEQARNIFRTISAVLEEAGSSLSRAVRAQYFVTDRSYCEPVLGVCGEFFREIRPAAGIYVVAGLLKPEMKVEIEVTARMPRA</sequence>
<dbReference type="SUPFAM" id="SSF55298">
    <property type="entry name" value="YjgF-like"/>
    <property type="match status" value="1"/>
</dbReference>
<dbReference type="AlphaFoldDB" id="A0A9E7ZUB4"/>
<evidence type="ECO:0000313" key="1">
    <source>
        <dbReference type="EMBL" id="UZF84939.1"/>
    </source>
</evidence>
<dbReference type="InterPro" id="IPR006175">
    <property type="entry name" value="YjgF/YER057c/UK114"/>
</dbReference>
<gene>
    <name evidence="1" type="ORF">NWE54_13945</name>
</gene>